<evidence type="ECO:0000313" key="2">
    <source>
        <dbReference type="EMBL" id="KAA6390486.1"/>
    </source>
</evidence>
<dbReference type="AlphaFoldDB" id="A0A5J4W764"/>
<feature type="compositionally biased region" description="Polar residues" evidence="1">
    <location>
        <begin position="384"/>
        <end position="401"/>
    </location>
</feature>
<name>A0A5J4W764_9EUKA</name>
<dbReference type="Proteomes" id="UP000324800">
    <property type="component" value="Unassembled WGS sequence"/>
</dbReference>
<sequence>MIALLLIIISLAYSEDILRVVDAIYGHDEDECLTGGADFPCKTIAYAIGDGIEVDVKVKEHFHPQMQSINIKEAQNLWISGAKNAAGNITIISGNEDIIDPAIIIQNSDHVTIQIACFSLYRHGALSLQNCQTVEFKNISYSSIFLQFPNETILSITQSIDIKVLFEGGAINFTSDENYHILPYFASVDSSNRVFFSCRQPNSQNENNENFKSLIKQNLSPNSVNDDSLVIYYAEAGFLSSKNSTEVFLSDIIFVKQPANVIFVEGRKSQDSELEQSNIIRQQQNEQDQQNMNNKDSSIQNREPRTVLISLDRIMFSGINIGQNTSKKYDSYQSYNYLGTISTFNKNAIVIDEGRTQQGESEMLRLQTAELVQIREQDQHLEQMHQNSSVTHQNTTTKPKD</sequence>
<feature type="compositionally biased region" description="Low complexity" evidence="1">
    <location>
        <begin position="283"/>
        <end position="294"/>
    </location>
</feature>
<feature type="region of interest" description="Disordered" evidence="1">
    <location>
        <begin position="382"/>
        <end position="401"/>
    </location>
</feature>
<gene>
    <name evidence="2" type="ORF">EZS28_013985</name>
</gene>
<comment type="caution">
    <text evidence="2">The sequence shown here is derived from an EMBL/GenBank/DDBJ whole genome shotgun (WGS) entry which is preliminary data.</text>
</comment>
<organism evidence="2 3">
    <name type="scientific">Streblomastix strix</name>
    <dbReference type="NCBI Taxonomy" id="222440"/>
    <lineage>
        <taxon>Eukaryota</taxon>
        <taxon>Metamonada</taxon>
        <taxon>Preaxostyla</taxon>
        <taxon>Oxymonadida</taxon>
        <taxon>Streblomastigidae</taxon>
        <taxon>Streblomastix</taxon>
    </lineage>
</organism>
<protein>
    <submittedName>
        <fullName evidence="2">Uncharacterized protein</fullName>
    </submittedName>
</protein>
<proteinExistence type="predicted"/>
<reference evidence="2 3" key="1">
    <citation type="submission" date="2019-03" db="EMBL/GenBank/DDBJ databases">
        <title>Single cell metagenomics reveals metabolic interactions within the superorganism composed of flagellate Streblomastix strix and complex community of Bacteroidetes bacteria on its surface.</title>
        <authorList>
            <person name="Treitli S.C."/>
            <person name="Kolisko M."/>
            <person name="Husnik F."/>
            <person name="Keeling P."/>
            <person name="Hampl V."/>
        </authorList>
    </citation>
    <scope>NUCLEOTIDE SEQUENCE [LARGE SCALE GENOMIC DNA]</scope>
    <source>
        <strain evidence="2">ST1C</strain>
    </source>
</reference>
<evidence type="ECO:0000313" key="3">
    <source>
        <dbReference type="Proteomes" id="UP000324800"/>
    </source>
</evidence>
<dbReference type="EMBL" id="SNRW01003203">
    <property type="protein sequence ID" value="KAA6390486.1"/>
    <property type="molecule type" value="Genomic_DNA"/>
</dbReference>
<accession>A0A5J4W764</accession>
<feature type="region of interest" description="Disordered" evidence="1">
    <location>
        <begin position="283"/>
        <end position="303"/>
    </location>
</feature>
<evidence type="ECO:0000256" key="1">
    <source>
        <dbReference type="SAM" id="MobiDB-lite"/>
    </source>
</evidence>